<dbReference type="InterPro" id="IPR012280">
    <property type="entry name" value="Semialdhyde_DH_dimer_dom"/>
</dbReference>
<evidence type="ECO:0000256" key="2">
    <source>
        <dbReference type="ARBA" id="ARBA00005076"/>
    </source>
</evidence>
<keyword evidence="9 15" id="KW-0521">NADP</keyword>
<feature type="binding site" evidence="15">
    <location>
        <position position="100"/>
    </location>
    <ligand>
        <name>phosphate</name>
        <dbReference type="ChEBI" id="CHEBI:43474"/>
    </ligand>
</feature>
<accession>A0A845QWG2</accession>
<evidence type="ECO:0000256" key="7">
    <source>
        <dbReference type="ARBA" id="ARBA00022605"/>
    </source>
</evidence>
<feature type="binding site" evidence="15">
    <location>
        <begin position="12"/>
        <end position="15"/>
    </location>
    <ligand>
        <name>NADP(+)</name>
        <dbReference type="ChEBI" id="CHEBI:58349"/>
    </ligand>
</feature>
<evidence type="ECO:0000256" key="6">
    <source>
        <dbReference type="ARBA" id="ARBA00013120"/>
    </source>
</evidence>
<evidence type="ECO:0000256" key="3">
    <source>
        <dbReference type="ARBA" id="ARBA00005097"/>
    </source>
</evidence>
<protein>
    <recommendedName>
        <fullName evidence="6 15">Aspartate-semialdehyde dehydrogenase</fullName>
        <shortName evidence="15">ASA dehydrogenase</shortName>
        <shortName evidence="15">ASADH</shortName>
        <ecNumber evidence="6 15">1.2.1.11</ecNumber>
    </recommendedName>
    <alternativeName>
        <fullName evidence="15">Aspartate-beta-semialdehyde dehydrogenase</fullName>
    </alternativeName>
</protein>
<proteinExistence type="inferred from homology"/>
<comment type="catalytic activity">
    <reaction evidence="14 15">
        <text>L-aspartate 4-semialdehyde + phosphate + NADP(+) = 4-phospho-L-aspartate + NADPH + H(+)</text>
        <dbReference type="Rhea" id="RHEA:24284"/>
        <dbReference type="ChEBI" id="CHEBI:15378"/>
        <dbReference type="ChEBI" id="CHEBI:43474"/>
        <dbReference type="ChEBI" id="CHEBI:57535"/>
        <dbReference type="ChEBI" id="CHEBI:57783"/>
        <dbReference type="ChEBI" id="CHEBI:58349"/>
        <dbReference type="ChEBI" id="CHEBI:537519"/>
        <dbReference type="EC" id="1.2.1.11"/>
    </reaction>
</comment>
<dbReference type="GO" id="GO:0046983">
    <property type="term" value="F:protein dimerization activity"/>
    <property type="evidence" value="ECO:0007669"/>
    <property type="project" value="InterPro"/>
</dbReference>
<dbReference type="GO" id="GO:0009089">
    <property type="term" value="P:lysine biosynthetic process via diaminopimelate"/>
    <property type="evidence" value="ECO:0007669"/>
    <property type="project" value="UniProtKB-UniRule"/>
</dbReference>
<feature type="active site" description="Acyl-thioester intermediate" evidence="15 16">
    <location>
        <position position="129"/>
    </location>
</feature>
<evidence type="ECO:0000256" key="11">
    <source>
        <dbReference type="ARBA" id="ARBA00023002"/>
    </source>
</evidence>
<dbReference type="EC" id="1.2.1.11" evidence="6 15"/>
<comment type="pathway">
    <text evidence="2 15">Amino-acid biosynthesis; L-lysine biosynthesis via DAP pathway; (S)-tetrahydrodipicolinate from L-aspartate: step 2/4.</text>
</comment>
<comment type="pathway">
    <text evidence="3 15">Amino-acid biosynthesis; L-threonine biosynthesis; L-threonine from L-aspartate: step 2/5.</text>
</comment>
<keyword evidence="11 15" id="KW-0560">Oxidoreductase</keyword>
<feature type="binding site" evidence="15">
    <location>
        <begin position="159"/>
        <end position="160"/>
    </location>
    <ligand>
        <name>NADP(+)</name>
        <dbReference type="ChEBI" id="CHEBI:58349"/>
    </ligand>
</feature>
<dbReference type="RefSeq" id="WP_160197330.1">
    <property type="nucleotide sequence ID" value="NZ_QXXA01000009.1"/>
</dbReference>
<evidence type="ECO:0000256" key="1">
    <source>
        <dbReference type="ARBA" id="ARBA00005021"/>
    </source>
</evidence>
<evidence type="ECO:0000256" key="4">
    <source>
        <dbReference type="ARBA" id="ARBA00010584"/>
    </source>
</evidence>
<comment type="pathway">
    <text evidence="1 15">Amino-acid biosynthesis; L-methionine biosynthesis via de novo pathway; L-homoserine from L-aspartate: step 2/3.</text>
</comment>
<keyword evidence="19" id="KW-1185">Reference proteome</keyword>
<dbReference type="Gene3D" id="3.30.360.10">
    <property type="entry name" value="Dihydrodipicolinate Reductase, domain 2"/>
    <property type="match status" value="1"/>
</dbReference>
<dbReference type="GO" id="GO:0071266">
    <property type="term" value="P:'de novo' L-methionine biosynthetic process"/>
    <property type="evidence" value="ECO:0007669"/>
    <property type="project" value="UniProtKB-UniRule"/>
</dbReference>
<dbReference type="InterPro" id="IPR000534">
    <property type="entry name" value="Semialdehyde_DH_NAD-bd"/>
</dbReference>
<evidence type="ECO:0000256" key="14">
    <source>
        <dbReference type="ARBA" id="ARBA00047891"/>
    </source>
</evidence>
<dbReference type="AlphaFoldDB" id="A0A845QWG2"/>
<dbReference type="CDD" id="cd02316">
    <property type="entry name" value="VcASADH2_like_N"/>
    <property type="match status" value="1"/>
</dbReference>
<dbReference type="EMBL" id="QXXA01000009">
    <property type="protein sequence ID" value="NBI06845.1"/>
    <property type="molecule type" value="Genomic_DNA"/>
</dbReference>
<name>A0A845QWG2_9CLOT</name>
<dbReference type="InterPro" id="IPR005986">
    <property type="entry name" value="Asp_semialdehyde_DH_beta"/>
</dbReference>
<evidence type="ECO:0000313" key="18">
    <source>
        <dbReference type="EMBL" id="NBI06845.1"/>
    </source>
</evidence>
<evidence type="ECO:0000256" key="12">
    <source>
        <dbReference type="ARBA" id="ARBA00023154"/>
    </source>
</evidence>
<comment type="subunit">
    <text evidence="5 15">Homodimer.</text>
</comment>
<evidence type="ECO:0000313" key="19">
    <source>
        <dbReference type="Proteomes" id="UP000467132"/>
    </source>
</evidence>
<dbReference type="Pfam" id="PF02774">
    <property type="entry name" value="Semialdhyde_dhC"/>
    <property type="match status" value="1"/>
</dbReference>
<evidence type="ECO:0000256" key="5">
    <source>
        <dbReference type="ARBA" id="ARBA00011738"/>
    </source>
</evidence>
<dbReference type="NCBIfam" id="NF011456">
    <property type="entry name" value="PRK14874.1"/>
    <property type="match status" value="1"/>
</dbReference>
<evidence type="ECO:0000256" key="8">
    <source>
        <dbReference type="ARBA" id="ARBA00022697"/>
    </source>
</evidence>
<comment type="caution">
    <text evidence="18">The sequence shown here is derived from an EMBL/GenBank/DDBJ whole genome shotgun (WGS) entry which is preliminary data.</text>
</comment>
<sequence>MKKFNVAIVGARGAVGKKVMELLVERNFPINKLKLLGSEEGSGIQIKFKDEDLITEQAGKGAFKGIDIAFFCVNKEISEKLAPIAIDEGCIVIDNSSCFRMNKEVPLIIPEINPHDIDFHKGIIANPNCSTIQMLVALKPIHDSYNIKRIVVSTYQSVSGSGKKAIDELNDQVKDYIAGNDISNSIYPYQISFNALPHIDDFIENGYTKEEMKMVNETKKILDKNIEVSATAVRIPVIKGHCESINIQTKKKIDPESVKELLSKFKGIKVLDDPLNNLYPIPITAEETDYVYVGRIRKDFTIKNGLNIWVVSDNLRKGAALNAIQIAELLIDRILKY</sequence>
<dbReference type="Gene3D" id="3.40.50.720">
    <property type="entry name" value="NAD(P)-binding Rossmann-like Domain"/>
    <property type="match status" value="1"/>
</dbReference>
<evidence type="ECO:0000256" key="9">
    <source>
        <dbReference type="ARBA" id="ARBA00022857"/>
    </source>
</evidence>
<dbReference type="NCBIfam" id="TIGR01296">
    <property type="entry name" value="asd_B"/>
    <property type="match status" value="1"/>
</dbReference>
<dbReference type="UniPathway" id="UPA00050">
    <property type="reaction ID" value="UER00463"/>
</dbReference>
<dbReference type="OrthoDB" id="9805684at2"/>
<dbReference type="UniPathway" id="UPA00051">
    <property type="reaction ID" value="UER00464"/>
</dbReference>
<keyword evidence="8 15" id="KW-0791">Threonine biosynthesis</keyword>
<evidence type="ECO:0000256" key="15">
    <source>
        <dbReference type="HAMAP-Rule" id="MF_02121"/>
    </source>
</evidence>
<dbReference type="CDD" id="cd18131">
    <property type="entry name" value="ASADH_C_bac_euk_like"/>
    <property type="match status" value="1"/>
</dbReference>
<dbReference type="PANTHER" id="PTHR46278:SF2">
    <property type="entry name" value="ASPARTATE-SEMIALDEHYDE DEHYDROGENASE"/>
    <property type="match status" value="1"/>
</dbReference>
<keyword evidence="13 15" id="KW-0486">Methionine biosynthesis</keyword>
<dbReference type="SUPFAM" id="SSF51735">
    <property type="entry name" value="NAD(P)-binding Rossmann-fold domains"/>
    <property type="match status" value="1"/>
</dbReference>
<dbReference type="GO" id="GO:0050661">
    <property type="term" value="F:NADP binding"/>
    <property type="evidence" value="ECO:0007669"/>
    <property type="project" value="UniProtKB-UniRule"/>
</dbReference>
<dbReference type="HAMAP" id="MF_02121">
    <property type="entry name" value="ASADH"/>
    <property type="match status" value="1"/>
</dbReference>
<comment type="similarity">
    <text evidence="4 15">Belongs to the aspartate-semialdehyde dehydrogenase family.</text>
</comment>
<feature type="domain" description="Semialdehyde dehydrogenase NAD-binding" evidence="17">
    <location>
        <begin position="5"/>
        <end position="120"/>
    </location>
</feature>
<dbReference type="PIRSF" id="PIRSF000148">
    <property type="entry name" value="ASA_dh"/>
    <property type="match status" value="1"/>
</dbReference>
<dbReference type="InterPro" id="IPR012080">
    <property type="entry name" value="Asp_semialdehyde_DH"/>
</dbReference>
<feature type="binding site" evidence="15">
    <location>
        <position position="234"/>
    </location>
    <ligand>
        <name>substrate</name>
    </ligand>
</feature>
<comment type="caution">
    <text evidence="15">Lacks conserved residue(s) required for the propagation of feature annotation.</text>
</comment>
<keyword evidence="7 15" id="KW-0028">Amino-acid biosynthesis</keyword>
<dbReference type="UniPathway" id="UPA00034">
    <property type="reaction ID" value="UER00016"/>
</dbReference>
<evidence type="ECO:0000256" key="16">
    <source>
        <dbReference type="PIRSR" id="PIRSR000148-1"/>
    </source>
</evidence>
<dbReference type="Pfam" id="PF01118">
    <property type="entry name" value="Semialdhyde_dh"/>
    <property type="match status" value="1"/>
</dbReference>
<dbReference type="GO" id="GO:0009097">
    <property type="term" value="P:isoleucine biosynthetic process"/>
    <property type="evidence" value="ECO:0007669"/>
    <property type="project" value="UniProtKB-UniRule"/>
</dbReference>
<dbReference type="PANTHER" id="PTHR46278">
    <property type="entry name" value="DEHYDROGENASE, PUTATIVE-RELATED"/>
    <property type="match status" value="1"/>
</dbReference>
<dbReference type="GO" id="GO:0004073">
    <property type="term" value="F:aspartate-semialdehyde dehydrogenase activity"/>
    <property type="evidence" value="ECO:0007669"/>
    <property type="project" value="UniProtKB-UniRule"/>
</dbReference>
<keyword evidence="10 15" id="KW-0220">Diaminopimelate biosynthesis</keyword>
<feature type="binding site" evidence="15">
    <location>
        <position position="314"/>
    </location>
    <ligand>
        <name>NADP(+)</name>
        <dbReference type="ChEBI" id="CHEBI:58349"/>
    </ligand>
</feature>
<evidence type="ECO:0000256" key="13">
    <source>
        <dbReference type="ARBA" id="ARBA00023167"/>
    </source>
</evidence>
<dbReference type="GO" id="GO:0009088">
    <property type="term" value="P:threonine biosynthetic process"/>
    <property type="evidence" value="ECO:0007669"/>
    <property type="project" value="UniProtKB-UniRule"/>
</dbReference>
<dbReference type="SUPFAM" id="SSF55347">
    <property type="entry name" value="Glyceraldehyde-3-phosphate dehydrogenase-like, C-terminal domain"/>
    <property type="match status" value="1"/>
</dbReference>
<dbReference type="GO" id="GO:0019877">
    <property type="term" value="P:diaminopimelate biosynthetic process"/>
    <property type="evidence" value="ECO:0007669"/>
    <property type="project" value="UniProtKB-UniRule"/>
</dbReference>
<comment type="function">
    <text evidence="15">Catalyzes the NADPH-dependent formation of L-aspartate-semialdehyde (L-ASA) by the reductive dephosphorylation of L-aspartyl-4-phosphate.</text>
</comment>
<evidence type="ECO:0000259" key="17">
    <source>
        <dbReference type="SMART" id="SM00859"/>
    </source>
</evidence>
<keyword evidence="12 15" id="KW-0457">Lysine biosynthesis</keyword>
<evidence type="ECO:0000256" key="10">
    <source>
        <dbReference type="ARBA" id="ARBA00022915"/>
    </source>
</evidence>
<organism evidence="18 19">
    <name type="scientific">Senegalia massiliensis</name>
    <dbReference type="NCBI Taxonomy" id="1720316"/>
    <lineage>
        <taxon>Bacteria</taxon>
        <taxon>Bacillati</taxon>
        <taxon>Bacillota</taxon>
        <taxon>Clostridia</taxon>
        <taxon>Eubacteriales</taxon>
        <taxon>Clostridiaceae</taxon>
        <taxon>Senegalia</taxon>
    </lineage>
</organism>
<dbReference type="InterPro" id="IPR036291">
    <property type="entry name" value="NAD(P)-bd_dom_sf"/>
</dbReference>
<reference evidence="18 19" key="1">
    <citation type="submission" date="2018-08" db="EMBL/GenBank/DDBJ databases">
        <title>Murine metabolic-syndrome-specific gut microbial biobank.</title>
        <authorList>
            <person name="Liu C."/>
        </authorList>
    </citation>
    <scope>NUCLEOTIDE SEQUENCE [LARGE SCALE GENOMIC DNA]</scope>
    <source>
        <strain evidence="18 19">583</strain>
    </source>
</reference>
<dbReference type="SMART" id="SM00859">
    <property type="entry name" value="Semialdhyde_dh"/>
    <property type="match status" value="1"/>
</dbReference>
<feature type="binding site" evidence="15">
    <location>
        <position position="156"/>
    </location>
    <ligand>
        <name>substrate</name>
    </ligand>
</feature>
<feature type="active site" description="Proton acceptor" evidence="15 16">
    <location>
        <position position="241"/>
    </location>
</feature>
<dbReference type="Proteomes" id="UP000467132">
    <property type="component" value="Unassembled WGS sequence"/>
</dbReference>
<gene>
    <name evidence="15" type="primary">asd</name>
    <name evidence="18" type="ORF">D3Z33_08270</name>
</gene>
<dbReference type="GO" id="GO:0051287">
    <property type="term" value="F:NAD binding"/>
    <property type="evidence" value="ECO:0007669"/>
    <property type="project" value="InterPro"/>
</dbReference>